<dbReference type="AlphaFoldDB" id="A0A955IC42"/>
<dbReference type="NCBIfam" id="NF004051">
    <property type="entry name" value="PRK05571.1"/>
    <property type="match status" value="1"/>
</dbReference>
<dbReference type="Gene3D" id="3.40.1400.10">
    <property type="entry name" value="Sugar-phosphate isomerase, RpiB/LacA/LacB"/>
    <property type="match status" value="1"/>
</dbReference>
<dbReference type="Proteomes" id="UP000775877">
    <property type="component" value="Unassembled WGS sequence"/>
</dbReference>
<dbReference type="EMBL" id="JAGQLJ010000004">
    <property type="protein sequence ID" value="MCA9380678.1"/>
    <property type="molecule type" value="Genomic_DNA"/>
</dbReference>
<reference evidence="2" key="1">
    <citation type="submission" date="2020-04" db="EMBL/GenBank/DDBJ databases">
        <authorList>
            <person name="Zhang T."/>
        </authorList>
    </citation>
    <scope>NUCLEOTIDE SEQUENCE</scope>
    <source>
        <strain evidence="2">HKST-UBA13</strain>
    </source>
</reference>
<dbReference type="NCBIfam" id="TIGR00689">
    <property type="entry name" value="rpiB_lacA_lacB"/>
    <property type="match status" value="1"/>
</dbReference>
<name>A0A955IC42_9BACT</name>
<evidence type="ECO:0000313" key="2">
    <source>
        <dbReference type="EMBL" id="MCA9380678.1"/>
    </source>
</evidence>
<dbReference type="GO" id="GO:0019316">
    <property type="term" value="P:D-allose catabolic process"/>
    <property type="evidence" value="ECO:0007669"/>
    <property type="project" value="TreeGrafter"/>
</dbReference>
<accession>A0A955IC42</accession>
<proteinExistence type="inferred from homology"/>
<dbReference type="InterPro" id="IPR003500">
    <property type="entry name" value="RpiB_LacA_LacB"/>
</dbReference>
<dbReference type="InterPro" id="IPR036569">
    <property type="entry name" value="RpiB_LacA_LacB_sf"/>
</dbReference>
<comment type="caution">
    <text evidence="2">The sequence shown here is derived from an EMBL/GenBank/DDBJ whole genome shotgun (WGS) entry which is preliminary data.</text>
</comment>
<organism evidence="2 3">
    <name type="scientific">Candidatus Dojkabacteria bacterium</name>
    <dbReference type="NCBI Taxonomy" id="2099670"/>
    <lineage>
        <taxon>Bacteria</taxon>
        <taxon>Candidatus Dojkabacteria</taxon>
    </lineage>
</organism>
<sequence>MKVFIGSDHGGFELKKQVIAAISDMYEVEDLGAYELNPDDDYPDYAKKVAENVSQELDSRGILICRSGNGVAITANKINGAYAAVCFSKHHAEMAVTDDNANICCLDADYEGEDPIEIVKSFLNSEFAGMETRHGRRFKKIQEIENL</sequence>
<dbReference type="PANTHER" id="PTHR30345:SF0">
    <property type="entry name" value="DNA DAMAGE-REPAIR_TOLERATION PROTEIN DRT102"/>
    <property type="match status" value="1"/>
</dbReference>
<reference evidence="2" key="2">
    <citation type="journal article" date="2021" name="Microbiome">
        <title>Successional dynamics and alternative stable states in a saline activated sludge microbial community over 9 years.</title>
        <authorList>
            <person name="Wang Y."/>
            <person name="Ye J."/>
            <person name="Ju F."/>
            <person name="Liu L."/>
            <person name="Boyd J.A."/>
            <person name="Deng Y."/>
            <person name="Parks D.H."/>
            <person name="Jiang X."/>
            <person name="Yin X."/>
            <person name="Woodcroft B.J."/>
            <person name="Tyson G.W."/>
            <person name="Hugenholtz P."/>
            <person name="Polz M.F."/>
            <person name="Zhang T."/>
        </authorList>
    </citation>
    <scope>NUCLEOTIDE SEQUENCE</scope>
    <source>
        <strain evidence="2">HKST-UBA13</strain>
    </source>
</reference>
<dbReference type="PIRSF" id="PIRSF005384">
    <property type="entry name" value="RpiB_LacA_B"/>
    <property type="match status" value="1"/>
</dbReference>
<dbReference type="GO" id="GO:0009052">
    <property type="term" value="P:pentose-phosphate shunt, non-oxidative branch"/>
    <property type="evidence" value="ECO:0007669"/>
    <property type="project" value="TreeGrafter"/>
</dbReference>
<gene>
    <name evidence="2" type="ORF">KC678_00240</name>
</gene>
<dbReference type="Pfam" id="PF02502">
    <property type="entry name" value="LacAB_rpiB"/>
    <property type="match status" value="1"/>
</dbReference>
<evidence type="ECO:0000256" key="1">
    <source>
        <dbReference type="ARBA" id="ARBA00008754"/>
    </source>
</evidence>
<evidence type="ECO:0000313" key="3">
    <source>
        <dbReference type="Proteomes" id="UP000775877"/>
    </source>
</evidence>
<keyword evidence="2" id="KW-0413">Isomerase</keyword>
<dbReference type="PANTHER" id="PTHR30345">
    <property type="entry name" value="RIBOSE-5-PHOSPHATE ISOMERASE B"/>
    <property type="match status" value="1"/>
</dbReference>
<comment type="similarity">
    <text evidence="1">Belongs to the LacAB/RpiB family.</text>
</comment>
<dbReference type="GO" id="GO:0004751">
    <property type="term" value="F:ribose-5-phosphate isomerase activity"/>
    <property type="evidence" value="ECO:0007669"/>
    <property type="project" value="TreeGrafter"/>
</dbReference>
<protein>
    <submittedName>
        <fullName evidence="2">RpiB/LacA/LacB family sugar-phosphate isomerase</fullName>
    </submittedName>
</protein>
<dbReference type="SUPFAM" id="SSF89623">
    <property type="entry name" value="Ribose/Galactose isomerase RpiB/AlsB"/>
    <property type="match status" value="1"/>
</dbReference>